<dbReference type="InterPro" id="IPR036922">
    <property type="entry name" value="Rieske_2Fe-2S_sf"/>
</dbReference>
<sequence length="170" mass="16387">MDHIIDTISGPTRRQILTTAGIVAAAAAVTAACGSPTSPESTSSSSATGSSSTSGSSSDTASSTAVNSSPTTSPSDAPDLSTSDVPVGGGAILADRKVVVTQPTAGSYKAFSAVCPHQGCLVSDVSDGAINCNCHGSKFSATDGSVVNGPANSPLAPVALTVSGTSINLS</sequence>
<evidence type="ECO:0000256" key="1">
    <source>
        <dbReference type="ARBA" id="ARBA00022714"/>
    </source>
</evidence>
<keyword evidence="3" id="KW-0408">Iron</keyword>
<evidence type="ECO:0000256" key="3">
    <source>
        <dbReference type="ARBA" id="ARBA00023004"/>
    </source>
</evidence>
<gene>
    <name evidence="9" type="ORF">UFOPK3268_00443</name>
    <name evidence="10" type="ORF">UFOPK4150_01296</name>
</gene>
<dbReference type="EMBL" id="CAFBIZ010000037">
    <property type="protein sequence ID" value="CAB4847540.1"/>
    <property type="molecule type" value="Genomic_DNA"/>
</dbReference>
<comment type="cofactor">
    <cofactor evidence="6">
        <name>[2Fe-2S] cluster</name>
        <dbReference type="ChEBI" id="CHEBI:190135"/>
    </cofactor>
</comment>
<dbReference type="CDD" id="cd03467">
    <property type="entry name" value="Rieske"/>
    <property type="match status" value="1"/>
</dbReference>
<dbReference type="EMBL" id="CAFBPU010000025">
    <property type="protein sequence ID" value="CAB5033911.1"/>
    <property type="molecule type" value="Genomic_DNA"/>
</dbReference>
<reference evidence="9" key="1">
    <citation type="submission" date="2020-05" db="EMBL/GenBank/DDBJ databases">
        <authorList>
            <person name="Chiriac C."/>
            <person name="Salcher M."/>
            <person name="Ghai R."/>
            <person name="Kavagutti S V."/>
        </authorList>
    </citation>
    <scope>NUCLEOTIDE SEQUENCE</scope>
</reference>
<organism evidence="9">
    <name type="scientific">freshwater metagenome</name>
    <dbReference type="NCBI Taxonomy" id="449393"/>
    <lineage>
        <taxon>unclassified sequences</taxon>
        <taxon>metagenomes</taxon>
        <taxon>ecological metagenomes</taxon>
    </lineage>
</organism>
<protein>
    <submittedName>
        <fullName evidence="9">Unannotated protein</fullName>
    </submittedName>
</protein>
<dbReference type="InterPro" id="IPR017941">
    <property type="entry name" value="Rieske_2Fe-2S"/>
</dbReference>
<dbReference type="InterPro" id="IPR005805">
    <property type="entry name" value="Rieske_Fe-S_prot_C"/>
</dbReference>
<accession>A0A6J7BQ39</accession>
<dbReference type="PRINTS" id="PR00162">
    <property type="entry name" value="RIESKE"/>
</dbReference>
<dbReference type="SUPFAM" id="SSF50022">
    <property type="entry name" value="ISP domain"/>
    <property type="match status" value="1"/>
</dbReference>
<evidence type="ECO:0000256" key="5">
    <source>
        <dbReference type="ARBA" id="ARBA00023157"/>
    </source>
</evidence>
<feature type="domain" description="Rieske" evidence="8">
    <location>
        <begin position="77"/>
        <end position="169"/>
    </location>
</feature>
<evidence type="ECO:0000256" key="4">
    <source>
        <dbReference type="ARBA" id="ARBA00023014"/>
    </source>
</evidence>
<feature type="compositionally biased region" description="Low complexity" evidence="7">
    <location>
        <begin position="33"/>
        <end position="84"/>
    </location>
</feature>
<feature type="region of interest" description="Disordered" evidence="7">
    <location>
        <begin position="33"/>
        <end position="86"/>
    </location>
</feature>
<dbReference type="GO" id="GO:0016020">
    <property type="term" value="C:membrane"/>
    <property type="evidence" value="ECO:0007669"/>
    <property type="project" value="InterPro"/>
</dbReference>
<evidence type="ECO:0000256" key="6">
    <source>
        <dbReference type="ARBA" id="ARBA00034078"/>
    </source>
</evidence>
<name>A0A6J7BQ39_9ZZZZ</name>
<evidence type="ECO:0000313" key="9">
    <source>
        <dbReference type="EMBL" id="CAB4847540.1"/>
    </source>
</evidence>
<proteinExistence type="predicted"/>
<evidence type="ECO:0000256" key="2">
    <source>
        <dbReference type="ARBA" id="ARBA00022723"/>
    </source>
</evidence>
<dbReference type="FunFam" id="2.102.10.10:FF:000016">
    <property type="entry name" value="Nitrite reductase/ring-hydroxylating ferredoxin subunit"/>
    <property type="match status" value="1"/>
</dbReference>
<dbReference type="PANTHER" id="PTHR10134">
    <property type="entry name" value="CYTOCHROME B-C1 COMPLEX SUBUNIT RIESKE, MITOCHONDRIAL"/>
    <property type="match status" value="1"/>
</dbReference>
<keyword evidence="4" id="KW-0411">Iron-sulfur</keyword>
<dbReference type="PROSITE" id="PS51318">
    <property type="entry name" value="TAT"/>
    <property type="match status" value="1"/>
</dbReference>
<dbReference type="Pfam" id="PF00355">
    <property type="entry name" value="Rieske"/>
    <property type="match status" value="1"/>
</dbReference>
<keyword evidence="2" id="KW-0479">Metal-binding</keyword>
<dbReference type="GO" id="GO:0046872">
    <property type="term" value="F:metal ion binding"/>
    <property type="evidence" value="ECO:0007669"/>
    <property type="project" value="UniProtKB-KW"/>
</dbReference>
<dbReference type="PROSITE" id="PS51296">
    <property type="entry name" value="RIESKE"/>
    <property type="match status" value="1"/>
</dbReference>
<evidence type="ECO:0000259" key="8">
    <source>
        <dbReference type="PROSITE" id="PS51296"/>
    </source>
</evidence>
<evidence type="ECO:0000256" key="7">
    <source>
        <dbReference type="SAM" id="MobiDB-lite"/>
    </source>
</evidence>
<evidence type="ECO:0000313" key="10">
    <source>
        <dbReference type="EMBL" id="CAB5033911.1"/>
    </source>
</evidence>
<dbReference type="InterPro" id="IPR006311">
    <property type="entry name" value="TAT_signal"/>
</dbReference>
<dbReference type="InterPro" id="IPR014349">
    <property type="entry name" value="Rieske_Fe-S_prot"/>
</dbReference>
<dbReference type="GO" id="GO:0051537">
    <property type="term" value="F:2 iron, 2 sulfur cluster binding"/>
    <property type="evidence" value="ECO:0007669"/>
    <property type="project" value="UniProtKB-KW"/>
</dbReference>
<keyword evidence="1" id="KW-0001">2Fe-2S</keyword>
<keyword evidence="5" id="KW-1015">Disulfide bond</keyword>
<dbReference type="Gene3D" id="2.102.10.10">
    <property type="entry name" value="Rieske [2Fe-2S] iron-sulphur domain"/>
    <property type="match status" value="1"/>
</dbReference>
<dbReference type="AlphaFoldDB" id="A0A6J7BQ39"/>